<keyword evidence="2" id="KW-1185">Reference proteome</keyword>
<evidence type="ECO:0000313" key="2">
    <source>
        <dbReference type="Proteomes" id="UP001283361"/>
    </source>
</evidence>
<evidence type="ECO:0000313" key="1">
    <source>
        <dbReference type="EMBL" id="KAK3758737.1"/>
    </source>
</evidence>
<dbReference type="AlphaFoldDB" id="A0AAE0YX94"/>
<sequence>MMTETEGTMVSPQQIVLIPQLERTVGHFRGRGGHQESDQFCDDLNASWSLPTELSETQKVNFECSHLGKKVKSEISYQWVDFKDNAKLLTLQIRRSETHQQFVSDISWYPARGI</sequence>
<protein>
    <submittedName>
        <fullName evidence="1">Uncharacterized protein</fullName>
    </submittedName>
</protein>
<proteinExistence type="predicted"/>
<organism evidence="1 2">
    <name type="scientific">Elysia crispata</name>
    <name type="common">lettuce slug</name>
    <dbReference type="NCBI Taxonomy" id="231223"/>
    <lineage>
        <taxon>Eukaryota</taxon>
        <taxon>Metazoa</taxon>
        <taxon>Spiralia</taxon>
        <taxon>Lophotrochozoa</taxon>
        <taxon>Mollusca</taxon>
        <taxon>Gastropoda</taxon>
        <taxon>Heterobranchia</taxon>
        <taxon>Euthyneura</taxon>
        <taxon>Panpulmonata</taxon>
        <taxon>Sacoglossa</taxon>
        <taxon>Placobranchoidea</taxon>
        <taxon>Plakobranchidae</taxon>
        <taxon>Elysia</taxon>
    </lineage>
</organism>
<accession>A0AAE0YX94</accession>
<comment type="caution">
    <text evidence="1">The sequence shown here is derived from an EMBL/GenBank/DDBJ whole genome shotgun (WGS) entry which is preliminary data.</text>
</comment>
<gene>
    <name evidence="1" type="ORF">RRG08_020503</name>
</gene>
<name>A0AAE0YX94_9GAST</name>
<reference evidence="1" key="1">
    <citation type="journal article" date="2023" name="G3 (Bethesda)">
        <title>A reference genome for the long-term kleptoplast-retaining sea slug Elysia crispata morphotype clarki.</title>
        <authorList>
            <person name="Eastman K.E."/>
            <person name="Pendleton A.L."/>
            <person name="Shaikh M.A."/>
            <person name="Suttiyut T."/>
            <person name="Ogas R."/>
            <person name="Tomko P."/>
            <person name="Gavelis G."/>
            <person name="Widhalm J.R."/>
            <person name="Wisecaver J.H."/>
        </authorList>
    </citation>
    <scope>NUCLEOTIDE SEQUENCE</scope>
    <source>
        <strain evidence="1">ECLA1</strain>
    </source>
</reference>
<dbReference type="Proteomes" id="UP001283361">
    <property type="component" value="Unassembled WGS sequence"/>
</dbReference>
<dbReference type="EMBL" id="JAWDGP010005224">
    <property type="protein sequence ID" value="KAK3758737.1"/>
    <property type="molecule type" value="Genomic_DNA"/>
</dbReference>